<organism evidence="2 3">
    <name type="scientific">Luteipulveratus halotolerans</name>
    <dbReference type="NCBI Taxonomy" id="1631356"/>
    <lineage>
        <taxon>Bacteria</taxon>
        <taxon>Bacillati</taxon>
        <taxon>Actinomycetota</taxon>
        <taxon>Actinomycetes</taxon>
        <taxon>Micrococcales</taxon>
        <taxon>Dermacoccaceae</taxon>
        <taxon>Luteipulveratus</taxon>
    </lineage>
</organism>
<dbReference type="PROSITE" id="PS51257">
    <property type="entry name" value="PROKAR_LIPOPROTEIN"/>
    <property type="match status" value="1"/>
</dbReference>
<accession>A0A0L6CK68</accession>
<dbReference type="RefSeq" id="WP_050670408.1">
    <property type="nucleotide sequence ID" value="NZ_LAIR01000002.1"/>
</dbReference>
<name>A0A0L6CK68_9MICO</name>
<dbReference type="STRING" id="1631356.VV01_13925"/>
<protein>
    <recommendedName>
        <fullName evidence="4">Lipoprotein</fullName>
    </recommendedName>
</protein>
<feature type="region of interest" description="Disordered" evidence="1">
    <location>
        <begin position="150"/>
        <end position="177"/>
    </location>
</feature>
<dbReference type="Proteomes" id="UP000037397">
    <property type="component" value="Unassembled WGS sequence"/>
</dbReference>
<comment type="caution">
    <text evidence="2">The sequence shown here is derived from an EMBL/GenBank/DDBJ whole genome shotgun (WGS) entry which is preliminary data.</text>
</comment>
<dbReference type="EMBL" id="LAIR01000002">
    <property type="protein sequence ID" value="KNX38000.1"/>
    <property type="molecule type" value="Genomic_DNA"/>
</dbReference>
<sequence length="177" mass="18137">MFRSPRHVAPALVVAATLTLTGCGGGLMTDGSKAASYGDTTVTTQQVQDALSDLTKASPGGVDGQTVAVFLALRPQLTALAGRYGIGVSRDQAADSLTSVPDPSAAAIDTVQSNNALAALREDPRSQAAVQRLINEADIDLNPRYGTWVKGQGPGEPAAKNNWLARVAATPTPTPAS</sequence>
<keyword evidence="3" id="KW-1185">Reference proteome</keyword>
<evidence type="ECO:0000256" key="1">
    <source>
        <dbReference type="SAM" id="MobiDB-lite"/>
    </source>
</evidence>
<evidence type="ECO:0000313" key="2">
    <source>
        <dbReference type="EMBL" id="KNX38000.1"/>
    </source>
</evidence>
<dbReference type="OrthoDB" id="5149462at2"/>
<dbReference type="AlphaFoldDB" id="A0A0L6CK68"/>
<proteinExistence type="predicted"/>
<reference evidence="3" key="1">
    <citation type="submission" date="2015-03" db="EMBL/GenBank/DDBJ databases">
        <title>Luteipulveratus halotolerans sp. nov., a novel actinobacterium (Dermacoccaceae) from Sarawak, Malaysia.</title>
        <authorList>
            <person name="Juboi H."/>
            <person name="Basik A."/>
            <person name="Shamsul S.S."/>
            <person name="Arnold P."/>
            <person name="Schmitt E.K."/>
            <person name="Sanglier J.-J."/>
            <person name="Yeo T."/>
        </authorList>
    </citation>
    <scope>NUCLEOTIDE SEQUENCE [LARGE SCALE GENOMIC DNA]</scope>
    <source>
        <strain evidence="3">C296001</strain>
    </source>
</reference>
<evidence type="ECO:0000313" key="3">
    <source>
        <dbReference type="Proteomes" id="UP000037397"/>
    </source>
</evidence>
<gene>
    <name evidence="2" type="ORF">VV01_13925</name>
</gene>
<evidence type="ECO:0008006" key="4">
    <source>
        <dbReference type="Google" id="ProtNLM"/>
    </source>
</evidence>